<dbReference type="EC" id="5.3.1.6" evidence="4"/>
<evidence type="ECO:0000313" key="5">
    <source>
        <dbReference type="EMBL" id="KON29851.1"/>
    </source>
</evidence>
<dbReference type="Gene3D" id="3.30.70.260">
    <property type="match status" value="1"/>
</dbReference>
<dbReference type="SUPFAM" id="SSF100950">
    <property type="entry name" value="NagB/RpiA/CoA transferase-like"/>
    <property type="match status" value="1"/>
</dbReference>
<comment type="catalytic activity">
    <reaction evidence="1 4">
        <text>aldehydo-D-ribose 5-phosphate = D-ribulose 5-phosphate</text>
        <dbReference type="Rhea" id="RHEA:14657"/>
        <dbReference type="ChEBI" id="CHEBI:58121"/>
        <dbReference type="ChEBI" id="CHEBI:58273"/>
        <dbReference type="EC" id="5.3.1.6"/>
    </reaction>
</comment>
<sequence length="237" mass="24522">MDWGEAAKRRAAGRAIDLVESGHIIGLGSGSTAAHAIRLLGARLRTGELREVLGVPTSLQAAAEAIEAGVPLTTLDEHPTPDLAIDGVDQIDGALNAIKGGGAALLREKVVASASERFIVVADGTKVTERLGEGCRIPVEVLPFALRPVLRRIRGLGAEVSVRSGSGKLGPVVTDSGNLIVDAGFGAIPDPGRLEAELKSIPGVIETGLFLGYVDIAFIGTEEGVTRLERKGRKTSG</sequence>
<dbReference type="PATRIC" id="fig|1685127.3.peg.1449"/>
<feature type="binding site" evidence="4">
    <location>
        <begin position="29"/>
        <end position="32"/>
    </location>
    <ligand>
        <name>substrate</name>
    </ligand>
</feature>
<dbReference type="Pfam" id="PF06026">
    <property type="entry name" value="Rib_5-P_isom_A"/>
    <property type="match status" value="1"/>
</dbReference>
<comment type="caution">
    <text evidence="5">The sequence shown here is derived from an EMBL/GenBank/DDBJ whole genome shotgun (WGS) entry which is preliminary data.</text>
</comment>
<evidence type="ECO:0000256" key="3">
    <source>
        <dbReference type="ARBA" id="ARBA00023235"/>
    </source>
</evidence>
<evidence type="ECO:0000313" key="6">
    <source>
        <dbReference type="Proteomes" id="UP000037210"/>
    </source>
</evidence>
<organism evidence="5 6">
    <name type="scientific">miscellaneous Crenarchaeota group-15 archaeon DG-45</name>
    <dbReference type="NCBI Taxonomy" id="1685127"/>
    <lineage>
        <taxon>Archaea</taxon>
        <taxon>Candidatus Bathyarchaeota</taxon>
        <taxon>MCG-15</taxon>
    </lineage>
</organism>
<comment type="similarity">
    <text evidence="2 4">Belongs to the ribose 5-phosphate isomerase family.</text>
</comment>
<feature type="binding site" evidence="4">
    <location>
        <begin position="86"/>
        <end position="89"/>
    </location>
    <ligand>
        <name>substrate</name>
    </ligand>
</feature>
<feature type="binding site" evidence="4">
    <location>
        <begin position="99"/>
        <end position="102"/>
    </location>
    <ligand>
        <name>substrate</name>
    </ligand>
</feature>
<dbReference type="AlphaFoldDB" id="A0A0M0BNE6"/>
<dbReference type="SUPFAM" id="SSF75445">
    <property type="entry name" value="D-ribose-5-phosphate isomerase (RpiA), lid domain"/>
    <property type="match status" value="1"/>
</dbReference>
<dbReference type="CDD" id="cd01398">
    <property type="entry name" value="RPI_A"/>
    <property type="match status" value="1"/>
</dbReference>
<dbReference type="EMBL" id="LFWZ01000049">
    <property type="protein sequence ID" value="KON29851.1"/>
    <property type="molecule type" value="Genomic_DNA"/>
</dbReference>
<gene>
    <name evidence="4" type="primary">rpiA</name>
    <name evidence="5" type="ORF">AC482_05330</name>
</gene>
<dbReference type="GO" id="GO:0005829">
    <property type="term" value="C:cytosol"/>
    <property type="evidence" value="ECO:0007669"/>
    <property type="project" value="TreeGrafter"/>
</dbReference>
<dbReference type="Gene3D" id="3.40.50.1360">
    <property type="match status" value="1"/>
</dbReference>
<comment type="pathway">
    <text evidence="4">Carbohydrate degradation; pentose phosphate pathway; D-ribose 5-phosphate from D-ribulose 5-phosphate (non-oxidative stage): step 1/1.</text>
</comment>
<dbReference type="InterPro" id="IPR004788">
    <property type="entry name" value="Ribose5P_isomerase_type_A"/>
</dbReference>
<evidence type="ECO:0000256" key="1">
    <source>
        <dbReference type="ARBA" id="ARBA00001713"/>
    </source>
</evidence>
<evidence type="ECO:0000256" key="4">
    <source>
        <dbReference type="HAMAP-Rule" id="MF_00170"/>
    </source>
</evidence>
<dbReference type="InterPro" id="IPR020672">
    <property type="entry name" value="Ribose5P_isomerase_typA_subgr"/>
</dbReference>
<dbReference type="GO" id="GO:0009052">
    <property type="term" value="P:pentose-phosphate shunt, non-oxidative branch"/>
    <property type="evidence" value="ECO:0007669"/>
    <property type="project" value="UniProtKB-UniRule"/>
</dbReference>
<name>A0A0M0BNE6_9ARCH</name>
<feature type="active site" description="Proton acceptor" evidence="4">
    <location>
        <position position="108"/>
    </location>
</feature>
<comment type="function">
    <text evidence="4">Catalyzes the reversible conversion of ribose-5-phosphate to ribulose 5-phosphate.</text>
</comment>
<dbReference type="PANTHER" id="PTHR11934:SF0">
    <property type="entry name" value="RIBOSE-5-PHOSPHATE ISOMERASE"/>
    <property type="match status" value="1"/>
</dbReference>
<accession>A0A0M0BNE6</accession>
<dbReference type="Proteomes" id="UP000037210">
    <property type="component" value="Unassembled WGS sequence"/>
</dbReference>
<dbReference type="InterPro" id="IPR037171">
    <property type="entry name" value="NagB/RpiA_transferase-like"/>
</dbReference>
<comment type="subunit">
    <text evidence="4">Homodimer.</text>
</comment>
<reference evidence="5 6" key="1">
    <citation type="submission" date="2015-06" db="EMBL/GenBank/DDBJ databases">
        <title>New insights into the roles of widespread benthic archaea in carbon and nitrogen cycling.</title>
        <authorList>
            <person name="Lazar C.S."/>
            <person name="Baker B.J."/>
            <person name="Seitz K.W."/>
            <person name="Hyde A.S."/>
            <person name="Dick G.J."/>
            <person name="Hinrichs K.-U."/>
            <person name="Teske A.P."/>
        </authorList>
    </citation>
    <scope>NUCLEOTIDE SEQUENCE [LARGE SCALE GENOMIC DNA]</scope>
    <source>
        <strain evidence="5">DG-45</strain>
    </source>
</reference>
<dbReference type="GO" id="GO:0006014">
    <property type="term" value="P:D-ribose metabolic process"/>
    <property type="evidence" value="ECO:0007669"/>
    <property type="project" value="TreeGrafter"/>
</dbReference>
<feature type="binding site" evidence="4">
    <location>
        <position position="126"/>
    </location>
    <ligand>
        <name>substrate</name>
    </ligand>
</feature>
<protein>
    <recommendedName>
        <fullName evidence="4">Ribose-5-phosphate isomerase A</fullName>
        <ecNumber evidence="4">5.3.1.6</ecNumber>
    </recommendedName>
    <alternativeName>
        <fullName evidence="4">Phosphoriboisomerase A</fullName>
        <shortName evidence="4">PRI</shortName>
    </alternativeName>
</protein>
<dbReference type="PANTHER" id="PTHR11934">
    <property type="entry name" value="RIBOSE-5-PHOSPHATE ISOMERASE"/>
    <property type="match status" value="1"/>
</dbReference>
<dbReference type="UniPathway" id="UPA00115">
    <property type="reaction ID" value="UER00412"/>
</dbReference>
<proteinExistence type="inferred from homology"/>
<dbReference type="FunFam" id="3.30.70.260:FF:000018">
    <property type="entry name" value="Ribose-5-phosphate isomerase A"/>
    <property type="match status" value="1"/>
</dbReference>
<dbReference type="NCBIfam" id="TIGR00021">
    <property type="entry name" value="rpiA"/>
    <property type="match status" value="1"/>
</dbReference>
<keyword evidence="3 4" id="KW-0413">Isomerase</keyword>
<dbReference type="NCBIfam" id="NF001924">
    <property type="entry name" value="PRK00702.1"/>
    <property type="match status" value="1"/>
</dbReference>
<dbReference type="HAMAP" id="MF_00170">
    <property type="entry name" value="Rib_5P_isom_A"/>
    <property type="match status" value="1"/>
</dbReference>
<evidence type="ECO:0000256" key="2">
    <source>
        <dbReference type="ARBA" id="ARBA00008088"/>
    </source>
</evidence>
<dbReference type="FunFam" id="3.40.50.1360:FF:000001">
    <property type="entry name" value="Ribose-5-phosphate isomerase A"/>
    <property type="match status" value="1"/>
</dbReference>
<dbReference type="GO" id="GO:0004751">
    <property type="term" value="F:ribose-5-phosphate isomerase activity"/>
    <property type="evidence" value="ECO:0007669"/>
    <property type="project" value="UniProtKB-UniRule"/>
</dbReference>